<evidence type="ECO:0000256" key="3">
    <source>
        <dbReference type="ARBA" id="ARBA00049244"/>
    </source>
</evidence>
<dbReference type="AlphaFoldDB" id="A0A413SPC4"/>
<reference evidence="5 6" key="1">
    <citation type="submission" date="2018-08" db="EMBL/GenBank/DDBJ databases">
        <title>A genome reference for cultivated species of the human gut microbiota.</title>
        <authorList>
            <person name="Zou Y."/>
            <person name="Xue W."/>
            <person name="Luo G."/>
        </authorList>
    </citation>
    <scope>NUCLEOTIDE SEQUENCE [LARGE SCALE GENOMIC DNA]</scope>
    <source>
        <strain evidence="5 6">AM43-11</strain>
    </source>
</reference>
<dbReference type="SUPFAM" id="SSF56672">
    <property type="entry name" value="DNA/RNA polymerases"/>
    <property type="match status" value="1"/>
</dbReference>
<dbReference type="RefSeq" id="WP_118590278.1">
    <property type="nucleotide sequence ID" value="NZ_QSFP01000002.1"/>
</dbReference>
<organism evidence="5 6">
    <name type="scientific">Roseburia intestinalis</name>
    <dbReference type="NCBI Taxonomy" id="166486"/>
    <lineage>
        <taxon>Bacteria</taxon>
        <taxon>Bacillati</taxon>
        <taxon>Bacillota</taxon>
        <taxon>Clostridia</taxon>
        <taxon>Lachnospirales</taxon>
        <taxon>Lachnospiraceae</taxon>
        <taxon>Roseburia</taxon>
    </lineage>
</organism>
<dbReference type="SMART" id="SM00482">
    <property type="entry name" value="POLAc"/>
    <property type="match status" value="1"/>
</dbReference>
<dbReference type="GO" id="GO:0006261">
    <property type="term" value="P:DNA-templated DNA replication"/>
    <property type="evidence" value="ECO:0007669"/>
    <property type="project" value="InterPro"/>
</dbReference>
<accession>A0A413SPC4</accession>
<dbReference type="PANTHER" id="PTHR10133">
    <property type="entry name" value="DNA POLYMERASE I"/>
    <property type="match status" value="1"/>
</dbReference>
<keyword evidence="2" id="KW-0235">DNA replication</keyword>
<dbReference type="GO" id="GO:0006302">
    <property type="term" value="P:double-strand break repair"/>
    <property type="evidence" value="ECO:0007669"/>
    <property type="project" value="TreeGrafter"/>
</dbReference>
<dbReference type="EMBL" id="QSFP01000002">
    <property type="protein sequence ID" value="RHA69802.1"/>
    <property type="molecule type" value="Genomic_DNA"/>
</dbReference>
<evidence type="ECO:0000259" key="4">
    <source>
        <dbReference type="SMART" id="SM00482"/>
    </source>
</evidence>
<dbReference type="GO" id="GO:0003677">
    <property type="term" value="F:DNA binding"/>
    <property type="evidence" value="ECO:0007669"/>
    <property type="project" value="InterPro"/>
</dbReference>
<dbReference type="Pfam" id="PF00476">
    <property type="entry name" value="DNA_pol_A"/>
    <property type="match status" value="1"/>
</dbReference>
<gene>
    <name evidence="5" type="ORF">DW927_03055</name>
</gene>
<name>A0A413SPC4_9FIRM</name>
<comment type="catalytic activity">
    <reaction evidence="3">
        <text>DNA(n) + a 2'-deoxyribonucleoside 5'-triphosphate = DNA(n+1) + diphosphate</text>
        <dbReference type="Rhea" id="RHEA:22508"/>
        <dbReference type="Rhea" id="RHEA-COMP:17339"/>
        <dbReference type="Rhea" id="RHEA-COMP:17340"/>
        <dbReference type="ChEBI" id="CHEBI:33019"/>
        <dbReference type="ChEBI" id="CHEBI:61560"/>
        <dbReference type="ChEBI" id="CHEBI:173112"/>
        <dbReference type="EC" id="2.7.7.7"/>
    </reaction>
</comment>
<dbReference type="Proteomes" id="UP000284465">
    <property type="component" value="Unassembled WGS sequence"/>
</dbReference>
<dbReference type="Gene3D" id="1.10.150.20">
    <property type="entry name" value="5' to 3' exonuclease, C-terminal subdomain"/>
    <property type="match status" value="1"/>
</dbReference>
<evidence type="ECO:0000256" key="1">
    <source>
        <dbReference type="ARBA" id="ARBA00012417"/>
    </source>
</evidence>
<evidence type="ECO:0000313" key="5">
    <source>
        <dbReference type="EMBL" id="RHA69802.1"/>
    </source>
</evidence>
<dbReference type="InterPro" id="IPR001098">
    <property type="entry name" value="DNA-dir_DNA_pol_A_palm_dom"/>
</dbReference>
<dbReference type="InterPro" id="IPR043502">
    <property type="entry name" value="DNA/RNA_pol_sf"/>
</dbReference>
<proteinExistence type="predicted"/>
<dbReference type="Gene3D" id="3.30.70.370">
    <property type="match status" value="1"/>
</dbReference>
<dbReference type="InterPro" id="IPR002298">
    <property type="entry name" value="DNA_polymerase_A"/>
</dbReference>
<dbReference type="EC" id="2.7.7.7" evidence="1"/>
<dbReference type="CDD" id="cd08642">
    <property type="entry name" value="DNA_pol_A_pol_I_A"/>
    <property type="match status" value="1"/>
</dbReference>
<evidence type="ECO:0000256" key="2">
    <source>
        <dbReference type="ARBA" id="ARBA00022705"/>
    </source>
</evidence>
<dbReference type="PANTHER" id="PTHR10133:SF27">
    <property type="entry name" value="DNA POLYMERASE NU"/>
    <property type="match status" value="1"/>
</dbReference>
<sequence length="655" mass="74318">MVLHIDLETFSSVNLKKAGLYKYVQSPDFEILLFAYAYDNDPVTVIDMAQGEKLTEQLIYDLKNPEVIKMAHNAAFEFYCLSKFYVTKLEQWRCSMVHALYCGYPASLDAVGEAMNFPQDKKKLGIDRSLIKFFCVPCKPTNKNDQRTRNLPKHDPERWKLFKEYCRQDVVTERTIEDALSFYPVPETEWVNWRIDQLININGVAMDIDLIKGALAISDSIRDELEGRAKDITGLDNPNSVAQLKTWIKQNSDLELNGLNKQTVADILSDKSGTEEIREMLRIRQELGKTSVKKYETMKTCLCDDGRIRGLLQFYGANRTGRWAGRLVQVQNLPRNYIGTLDIARTLVKHQRTEAIRMIYGNVPDTLSQLIRTAFVPGEGCHFAVADFSAIEARVISWLAGESWRLEVFRTHGKIYEASASAMFGVPIESIAKGKENYPLRSKGKIAELALGYGGGQGALVAMGALKMGLTEDELPEIVQRWRGSNRRIYDYWYKVQRAAQEAVSYGVITTLDKGITFTRDANFLIIGLPSGRSLYYCHPVIEKNEMGREEIYYYGLNQTNKKWSKISTWGGKLTENIVQAVARDLLANAILNLYRQGYKINFHIHDEVILEVPDSDVGKTLENAIALMCTLPAWGEGLPLNADGFDQAAYYKKD</sequence>
<comment type="caution">
    <text evidence="5">The sequence shown here is derived from an EMBL/GenBank/DDBJ whole genome shotgun (WGS) entry which is preliminary data.</text>
</comment>
<dbReference type="GO" id="GO:0003887">
    <property type="term" value="F:DNA-directed DNA polymerase activity"/>
    <property type="evidence" value="ECO:0007669"/>
    <property type="project" value="UniProtKB-EC"/>
</dbReference>
<protein>
    <recommendedName>
        <fullName evidence="1">DNA-directed DNA polymerase</fullName>
        <ecNumber evidence="1">2.7.7.7</ecNumber>
    </recommendedName>
</protein>
<feature type="domain" description="DNA-directed DNA polymerase family A palm" evidence="4">
    <location>
        <begin position="368"/>
        <end position="617"/>
    </location>
</feature>
<evidence type="ECO:0000313" key="6">
    <source>
        <dbReference type="Proteomes" id="UP000284465"/>
    </source>
</evidence>